<comment type="caution">
    <text evidence="3">The sequence shown here is derived from an EMBL/GenBank/DDBJ whole genome shotgun (WGS) entry which is preliminary data.</text>
</comment>
<dbReference type="PANTHER" id="PTHR41534:SF2">
    <property type="entry name" value="3-PHENYLPROPIONATE_CINNAMIC ACID DIOXYGENASE SUBUNIT BETA"/>
    <property type="match status" value="1"/>
</dbReference>
<reference evidence="4" key="1">
    <citation type="submission" date="2015-02" db="EMBL/GenBank/DDBJ databases">
        <title>Draft Genome of Frankia sp. CpI1-S.</title>
        <authorList>
            <person name="Oshone R.T."/>
            <person name="Ngom M."/>
            <person name="Ghodhbane-Gtari F."/>
            <person name="Gtari M."/>
            <person name="Morris K."/>
            <person name="Thomas K."/>
            <person name="Sen A."/>
            <person name="Tisa L.S."/>
        </authorList>
    </citation>
    <scope>NUCLEOTIDE SEQUENCE [LARGE SCALE GENOMIC DNA]</scope>
    <source>
        <strain evidence="4">CpI1-S</strain>
    </source>
</reference>
<dbReference type="InterPro" id="IPR032710">
    <property type="entry name" value="NTF2-like_dom_sf"/>
</dbReference>
<dbReference type="AlphaFoldDB" id="A0A0D8BEJ8"/>
<dbReference type="EMBL" id="JYFN01000031">
    <property type="protein sequence ID" value="KJE21812.1"/>
    <property type="molecule type" value="Genomic_DNA"/>
</dbReference>
<dbReference type="OrthoDB" id="3212009at2"/>
<keyword evidence="2" id="KW-0560">Oxidoreductase</keyword>
<evidence type="ECO:0000313" key="3">
    <source>
        <dbReference type="EMBL" id="KJE21812.1"/>
    </source>
</evidence>
<dbReference type="GO" id="GO:0019380">
    <property type="term" value="P:3-phenylpropionate catabolic process"/>
    <property type="evidence" value="ECO:0007669"/>
    <property type="project" value="TreeGrafter"/>
</dbReference>
<dbReference type="SUPFAM" id="SSF54427">
    <property type="entry name" value="NTF2-like"/>
    <property type="match status" value="1"/>
</dbReference>
<reference evidence="3 4" key="2">
    <citation type="journal article" date="2016" name="Genome Announc.">
        <title>Permanent Draft Genome Sequences for Two Variants of Frankia sp. Strain CpI1, the First Frankia Strain Isolated from Root Nodules of Comptonia peregrina.</title>
        <authorList>
            <person name="Oshone R."/>
            <person name="Hurst S.G.IV."/>
            <person name="Abebe-Akele F."/>
            <person name="Simpson S."/>
            <person name="Morris K."/>
            <person name="Thomas W.K."/>
            <person name="Tisa L.S."/>
        </authorList>
    </citation>
    <scope>NUCLEOTIDE SEQUENCE [LARGE SCALE GENOMIC DNA]</scope>
    <source>
        <strain evidence="4">CpI1-S</strain>
    </source>
</reference>
<organism evidence="3 4">
    <name type="scientific">Frankia torreyi</name>
    <dbReference type="NCBI Taxonomy" id="1856"/>
    <lineage>
        <taxon>Bacteria</taxon>
        <taxon>Bacillati</taxon>
        <taxon>Actinomycetota</taxon>
        <taxon>Actinomycetes</taxon>
        <taxon>Frankiales</taxon>
        <taxon>Frankiaceae</taxon>
        <taxon>Frankia</taxon>
    </lineage>
</organism>
<dbReference type="PATRIC" id="fig|1502723.3.peg.3540"/>
<keyword evidence="3" id="KW-0223">Dioxygenase</keyword>
<gene>
    <name evidence="3" type="ORF">FF36_03865</name>
</gene>
<keyword evidence="4" id="KW-1185">Reference proteome</keyword>
<dbReference type="InterPro" id="IPR000391">
    <property type="entry name" value="Rng_hydr_dOase-bsu"/>
</dbReference>
<dbReference type="RefSeq" id="WP_044886435.1">
    <property type="nucleotide sequence ID" value="NZ_JYFN01000031.1"/>
</dbReference>
<dbReference type="Proteomes" id="UP000032545">
    <property type="component" value="Unassembled WGS sequence"/>
</dbReference>
<dbReference type="Pfam" id="PF00866">
    <property type="entry name" value="Ring_hydroxyl_B"/>
    <property type="match status" value="1"/>
</dbReference>
<sequence length="174" mass="19255">MSDLTSLGAAAAAPAGAVPAAGVDPALASFIYTEARLADEARYSEWEALWDDDAKYWVPMHPDHDPKVNVSYIYDNRRRIRSRIAQLNSGNRHSQTPPSVLRRLITNLEVVAQDADTTTVAGNFVIYEYRFDLTVWAGRYEYRIRARGGDLKLAAKTVHLVNAGGPVSTMSFLV</sequence>
<dbReference type="PANTHER" id="PTHR41534">
    <property type="entry name" value="BLR3401 PROTEIN"/>
    <property type="match status" value="1"/>
</dbReference>
<accession>A0A0D8BEJ8</accession>
<protein>
    <submittedName>
        <fullName evidence="3">Small subunit of phenylpropionate dioxygenase</fullName>
    </submittedName>
</protein>
<dbReference type="CDD" id="cd00667">
    <property type="entry name" value="ring_hydroxylating_dioxygenases_beta"/>
    <property type="match status" value="1"/>
</dbReference>
<evidence type="ECO:0000313" key="4">
    <source>
        <dbReference type="Proteomes" id="UP000032545"/>
    </source>
</evidence>
<evidence type="ECO:0000256" key="1">
    <source>
        <dbReference type="ARBA" id="ARBA00009570"/>
    </source>
</evidence>
<dbReference type="GO" id="GO:0051213">
    <property type="term" value="F:dioxygenase activity"/>
    <property type="evidence" value="ECO:0007669"/>
    <property type="project" value="UniProtKB-KW"/>
</dbReference>
<name>A0A0D8BEJ8_9ACTN</name>
<evidence type="ECO:0000256" key="2">
    <source>
        <dbReference type="ARBA" id="ARBA00023002"/>
    </source>
</evidence>
<dbReference type="Gene3D" id="3.10.450.50">
    <property type="match status" value="1"/>
</dbReference>
<proteinExistence type="inferred from homology"/>
<comment type="similarity">
    <text evidence="1">Belongs to the bacterial ring-hydroxylating dioxygenase beta subunit family.</text>
</comment>